<keyword evidence="2" id="KW-1185">Reference proteome</keyword>
<reference evidence="3" key="1">
    <citation type="submission" date="2025-08" db="UniProtKB">
        <authorList>
            <consortium name="RefSeq"/>
        </authorList>
    </citation>
    <scope>IDENTIFICATION</scope>
    <source>
        <tissue evidence="3">Blood</tissue>
    </source>
</reference>
<dbReference type="GO" id="GO:0060287">
    <property type="term" value="P:epithelial cilium movement involved in determination of left/right asymmetry"/>
    <property type="evidence" value="ECO:0007669"/>
    <property type="project" value="TreeGrafter"/>
</dbReference>
<proteinExistence type="predicted"/>
<dbReference type="GeneID" id="123323398"/>
<accession>A0A8M1M5N7</accession>
<name>A0A8M1M5N7_NEOSC</name>
<dbReference type="GO" id="GO:0005813">
    <property type="term" value="C:centrosome"/>
    <property type="evidence" value="ECO:0007669"/>
    <property type="project" value="TreeGrafter"/>
</dbReference>
<dbReference type="GO" id="GO:0036064">
    <property type="term" value="C:ciliary basal body"/>
    <property type="evidence" value="ECO:0007669"/>
    <property type="project" value="TreeGrafter"/>
</dbReference>
<protein>
    <submittedName>
        <fullName evidence="3">Oral-facial-digital syndrome 1 protein-like</fullName>
    </submittedName>
</protein>
<sequence>MIKGTGMMNSGIDQKQMGEQKEEEKIWEEHMKDRRQREERRQNERQEALERERRELEKLDQERRMIEESLKIEMEKELEMSVEETKGKSVCGENPLEKYMKIIQRDQDQETADKSSKVGREASEVDTVPLSDKDESFTGFSHEETDDFW</sequence>
<dbReference type="PANTHER" id="PTHR39063">
    <property type="entry name" value="ORAL-FACIAL-DIGITAL SYNDROME 1 PROTEIN HOMOLOG"/>
    <property type="match status" value="1"/>
</dbReference>
<dbReference type="AlphaFoldDB" id="A0A8M1M5N7"/>
<dbReference type="PANTHER" id="PTHR39063:SF1">
    <property type="entry name" value="OFD1 CENTRIOLE AND CENTRIOLAR SATELLITE PROTEIN"/>
    <property type="match status" value="1"/>
</dbReference>
<dbReference type="Proteomes" id="UP000248481">
    <property type="component" value="Chromosome X"/>
</dbReference>
<dbReference type="InterPro" id="IPR055289">
    <property type="entry name" value="OFD1"/>
</dbReference>
<evidence type="ECO:0000256" key="1">
    <source>
        <dbReference type="SAM" id="MobiDB-lite"/>
    </source>
</evidence>
<dbReference type="GO" id="GO:0005576">
    <property type="term" value="C:extracellular region"/>
    <property type="evidence" value="ECO:0007669"/>
    <property type="project" value="GOC"/>
</dbReference>
<feature type="compositionally biased region" description="Basic and acidic residues" evidence="1">
    <location>
        <begin position="16"/>
        <end position="54"/>
    </location>
</feature>
<feature type="compositionally biased region" description="Basic and acidic residues" evidence="1">
    <location>
        <begin position="104"/>
        <end position="123"/>
    </location>
</feature>
<dbReference type="RefSeq" id="XP_044767763.1">
    <property type="nucleotide sequence ID" value="XM_044911828.1"/>
</dbReference>
<evidence type="ECO:0000313" key="2">
    <source>
        <dbReference type="Proteomes" id="UP000248481"/>
    </source>
</evidence>
<feature type="region of interest" description="Disordered" evidence="1">
    <location>
        <begin position="104"/>
        <end position="149"/>
    </location>
</feature>
<organism evidence="2 3">
    <name type="scientific">Neomonachus schauinslandi</name>
    <name type="common">Hawaiian monk seal</name>
    <name type="synonym">Monachus schauinslandi</name>
    <dbReference type="NCBI Taxonomy" id="29088"/>
    <lineage>
        <taxon>Eukaryota</taxon>
        <taxon>Metazoa</taxon>
        <taxon>Chordata</taxon>
        <taxon>Craniata</taxon>
        <taxon>Vertebrata</taxon>
        <taxon>Euteleostomi</taxon>
        <taxon>Mammalia</taxon>
        <taxon>Eutheria</taxon>
        <taxon>Laurasiatheria</taxon>
        <taxon>Carnivora</taxon>
        <taxon>Caniformia</taxon>
        <taxon>Pinnipedia</taxon>
        <taxon>Phocidae</taxon>
        <taxon>Monachinae</taxon>
        <taxon>Monachini</taxon>
        <taxon>Neomonachus</taxon>
    </lineage>
</organism>
<evidence type="ECO:0000313" key="3">
    <source>
        <dbReference type="RefSeq" id="XP_044767763.1"/>
    </source>
</evidence>
<feature type="region of interest" description="Disordered" evidence="1">
    <location>
        <begin position="1"/>
        <end position="54"/>
    </location>
</feature>
<dbReference type="KEGG" id="nsu:123323398"/>
<gene>
    <name evidence="3" type="primary">LOC123323398</name>
</gene>